<protein>
    <recommendedName>
        <fullName evidence="5">Actin cytoskeleton-regulatory complex protein SLA1</fullName>
    </recommendedName>
</protein>
<feature type="region of interest" description="Disordered" evidence="13">
    <location>
        <begin position="923"/>
        <end position="954"/>
    </location>
</feature>
<feature type="compositionally biased region" description="Basic and acidic residues" evidence="13">
    <location>
        <begin position="477"/>
        <end position="493"/>
    </location>
</feature>
<sequence length="1201" mass="133626">MRYLQVCVALYDYDARTPDEINIKENDTLYVIEKEDDDWWKAEVKQVSNEEPGPIGLVPATYLEEVTPIGQVRAEYDYDAQQEEELSFSEGQDMWLLESDDPDWYLVKLNNGAIGLAPANYVQDIEKGAPPHPSINTNASPPVPVQTSVHSSTSAVTPSVTPLSPLTQPNMQTKTSAKDIDDEALSWTVHDYDVIKKKKKKSKGNLLVGNAMLCYGSETDKTSPVQQYPILDVSKYLFDGKNLHIEIDGSNPAVLDLQASSKSEAKAILVKITDSRKVAQVAGTHVSQKMVTTATTSPISSSTTTTSTLPVTAAPTYDAPARHPSTSNATSPSTREPRWATSLYAFDAEGGEEISIEENQQILVTDYDRDDGWWRVETTDGRSGILPTSYIEFYDDANNTDNSHNDGQRTVPDISQGHHDDVDREAHDEVEAYMREKEARDRQDQLALERQIEQTEQAERQRRQVEAEKAAIAAEEEQLRMADQQRRDEEERERRRKVQEAAQRAEVVRQRQMEEDRRKRETTPRSSSNGSGGLSRSISTRQDLPKPDPDRLRTWTDRSGSFKVEAQFLAYTDGKLRLHKANGVKIDVPLERMSAEDIRWVERRTNQPVGSTKKGSQSGSAERTPEMPPRSAPTITTPASSTELSSSSSNNNNSKGTVQAKKTVNSSWDWFDWFMMIGIPMQEALVYSSAFKADNLDDSDLEKLTHKQMKMLGMKEEHVQRAERYIDTGKVESLDEEKGTNEEDEMKRQKQIEADEEMARRLQESWENGTGKKASSRPKPSVSAPKDIHPDLLEFLGSSTEQQPKSTSDDNTNAGNDLIGFSDDAWAPRPTKESSQSQGQQPLLPQHAPQNQPIATILTDTAPQQQSPTPIAPPAPTASSAPPVVQPQPIAEVISTQATVSPSIAAPPQQSQSRTIDPSLLQWQTSSSSSGALQPANSQRPSLNQLSQQEELRKYQQQQRQQSLLEQQQQIIMQQQQHIQQQQIQQQQIQLQQQQQQHNQLQQQMPLATGFQPNNVSSNSLVLHNNSLQSQMTGYGQPQMQNYQVTGYMPSQQQQTGVVTISNTATGPAAGQPMYQQPQATGRHWHTSTPDNPFGSPSLASQSLTPQMTGAIGGMQFSTPNPNAFTSSPMQQQQPTSSSSSYLQQLQPQMTGIQQTELSGARDKYAAFRTPNADVFTPTGSMQHGQSGFPQQQGYQPGRGW</sequence>
<keyword evidence="16" id="KW-1185">Reference proteome</keyword>
<evidence type="ECO:0000256" key="10">
    <source>
        <dbReference type="ARBA" id="ARBA00023212"/>
    </source>
</evidence>
<dbReference type="InterPro" id="IPR007131">
    <property type="entry name" value="SHD1"/>
</dbReference>
<feature type="region of interest" description="Disordered" evidence="13">
    <location>
        <begin position="475"/>
        <end position="555"/>
    </location>
</feature>
<evidence type="ECO:0000256" key="12">
    <source>
        <dbReference type="SAM" id="Coils"/>
    </source>
</evidence>
<dbReference type="GO" id="GO:0030674">
    <property type="term" value="F:protein-macromolecule adaptor activity"/>
    <property type="evidence" value="ECO:0007669"/>
    <property type="project" value="InterPro"/>
</dbReference>
<evidence type="ECO:0000256" key="7">
    <source>
        <dbReference type="ARBA" id="ARBA00022583"/>
    </source>
</evidence>
<feature type="domain" description="SH3" evidence="14">
    <location>
        <begin position="335"/>
        <end position="396"/>
    </location>
</feature>
<feature type="region of interest" description="Disordered" evidence="13">
    <location>
        <begin position="1080"/>
        <end position="1158"/>
    </location>
</feature>
<dbReference type="OrthoDB" id="5971719at2759"/>
<comment type="subcellular location">
    <subcellularLocation>
        <location evidence="3">Cell membrane</location>
        <topology evidence="3">Peripheral membrane protein</topology>
        <orientation evidence="3">Cytoplasmic side</orientation>
    </subcellularLocation>
    <subcellularLocation>
        <location evidence="2">Cytoplasm</location>
        <location evidence="2">Cytoskeleton</location>
        <location evidence="2">Actin patch</location>
    </subcellularLocation>
    <subcellularLocation>
        <location evidence="1">Endosome membrane</location>
        <topology evidence="1">Peripheral membrane protein</topology>
        <orientation evidence="1">Cytoplasmic side</orientation>
    </subcellularLocation>
</comment>
<feature type="region of interest" description="Disordered" evidence="13">
    <location>
        <begin position="295"/>
        <end position="338"/>
    </location>
</feature>
<feature type="coiled-coil region" evidence="12">
    <location>
        <begin position="965"/>
        <end position="1004"/>
    </location>
</feature>
<keyword evidence="7" id="KW-0254">Endocytosis</keyword>
<keyword evidence="6 11" id="KW-0728">SH3 domain</keyword>
<evidence type="ECO:0000256" key="6">
    <source>
        <dbReference type="ARBA" id="ARBA00022443"/>
    </source>
</evidence>
<keyword evidence="8" id="KW-0967">Endosome</keyword>
<dbReference type="GO" id="GO:0005886">
    <property type="term" value="C:plasma membrane"/>
    <property type="evidence" value="ECO:0007669"/>
    <property type="project" value="UniProtKB-SubCell"/>
</dbReference>
<feature type="compositionally biased region" description="Polar residues" evidence="13">
    <location>
        <begin position="606"/>
        <end position="621"/>
    </location>
</feature>
<dbReference type="PANTHER" id="PTHR15735:SF21">
    <property type="entry name" value="PROTEIN NERVOUS WRECK"/>
    <property type="match status" value="1"/>
</dbReference>
<evidence type="ECO:0000256" key="9">
    <source>
        <dbReference type="ARBA" id="ARBA00023203"/>
    </source>
</evidence>
<feature type="compositionally biased region" description="Polar residues" evidence="13">
    <location>
        <begin position="166"/>
        <end position="175"/>
    </location>
</feature>
<feature type="region of interest" description="Disordered" evidence="13">
    <location>
        <begin position="397"/>
        <end position="421"/>
    </location>
</feature>
<dbReference type="InterPro" id="IPR001452">
    <property type="entry name" value="SH3_domain"/>
</dbReference>
<dbReference type="GO" id="GO:0003779">
    <property type="term" value="F:actin binding"/>
    <property type="evidence" value="ECO:0007669"/>
    <property type="project" value="UniProtKB-KW"/>
</dbReference>
<dbReference type="GO" id="GO:0006897">
    <property type="term" value="P:endocytosis"/>
    <property type="evidence" value="ECO:0007669"/>
    <property type="project" value="UniProtKB-KW"/>
</dbReference>
<dbReference type="EMBL" id="MCGE01000003">
    <property type="protein sequence ID" value="ORZ23245.1"/>
    <property type="molecule type" value="Genomic_DNA"/>
</dbReference>
<dbReference type="Gene3D" id="1.10.150.50">
    <property type="entry name" value="Transcription Factor, Ets-1"/>
    <property type="match status" value="1"/>
</dbReference>
<dbReference type="GO" id="GO:0030833">
    <property type="term" value="P:regulation of actin filament polymerization"/>
    <property type="evidence" value="ECO:0007669"/>
    <property type="project" value="TreeGrafter"/>
</dbReference>
<evidence type="ECO:0000256" key="2">
    <source>
        <dbReference type="ARBA" id="ARBA00004134"/>
    </source>
</evidence>
<reference evidence="15 16" key="1">
    <citation type="submission" date="2016-07" db="EMBL/GenBank/DDBJ databases">
        <title>Pervasive Adenine N6-methylation of Active Genes in Fungi.</title>
        <authorList>
            <consortium name="DOE Joint Genome Institute"/>
            <person name="Mondo S.J."/>
            <person name="Dannebaum R.O."/>
            <person name="Kuo R.C."/>
            <person name="Labutti K."/>
            <person name="Haridas S."/>
            <person name="Kuo A."/>
            <person name="Salamov A."/>
            <person name="Ahrendt S.R."/>
            <person name="Lipzen A."/>
            <person name="Sullivan W."/>
            <person name="Andreopoulos W.B."/>
            <person name="Clum A."/>
            <person name="Lindquist E."/>
            <person name="Daum C."/>
            <person name="Ramamoorthy G.K."/>
            <person name="Gryganskyi A."/>
            <person name="Culley D."/>
            <person name="Magnuson J.K."/>
            <person name="James T.Y."/>
            <person name="O'Malley M.A."/>
            <person name="Stajich J.E."/>
            <person name="Spatafora J.W."/>
            <person name="Visel A."/>
            <person name="Grigoriev I.V."/>
        </authorList>
    </citation>
    <scope>NUCLEOTIDE SEQUENCE [LARGE SCALE GENOMIC DNA]</scope>
    <source>
        <strain evidence="15 16">NRRL 1336</strain>
    </source>
</reference>
<feature type="compositionally biased region" description="Polar residues" evidence="13">
    <location>
        <begin position="923"/>
        <end position="949"/>
    </location>
</feature>
<feature type="compositionally biased region" description="Low complexity" evidence="13">
    <location>
        <begin position="154"/>
        <end position="165"/>
    </location>
</feature>
<keyword evidence="10" id="KW-0206">Cytoskeleton</keyword>
<dbReference type="Gene3D" id="2.30.30.700">
    <property type="entry name" value="SLA1 homology domain 1"/>
    <property type="match status" value="1"/>
</dbReference>
<evidence type="ECO:0000313" key="16">
    <source>
        <dbReference type="Proteomes" id="UP000193560"/>
    </source>
</evidence>
<organism evidence="15 16">
    <name type="scientific">Absidia repens</name>
    <dbReference type="NCBI Taxonomy" id="90262"/>
    <lineage>
        <taxon>Eukaryota</taxon>
        <taxon>Fungi</taxon>
        <taxon>Fungi incertae sedis</taxon>
        <taxon>Mucoromycota</taxon>
        <taxon>Mucoromycotina</taxon>
        <taxon>Mucoromycetes</taxon>
        <taxon>Mucorales</taxon>
        <taxon>Cunninghamellaceae</taxon>
        <taxon>Absidia</taxon>
    </lineage>
</organism>
<dbReference type="Proteomes" id="UP000193560">
    <property type="component" value="Unassembled WGS sequence"/>
</dbReference>
<dbReference type="PANTHER" id="PTHR15735">
    <property type="entry name" value="FCH AND DOUBLE SH3 DOMAINS PROTEIN"/>
    <property type="match status" value="1"/>
</dbReference>
<evidence type="ECO:0000256" key="1">
    <source>
        <dbReference type="ARBA" id="ARBA00004125"/>
    </source>
</evidence>
<feature type="compositionally biased region" description="Polar residues" evidence="13">
    <location>
        <begin position="1116"/>
        <end position="1125"/>
    </location>
</feature>
<dbReference type="InterPro" id="IPR013761">
    <property type="entry name" value="SAM/pointed_sf"/>
</dbReference>
<dbReference type="InterPro" id="IPR056996">
    <property type="entry name" value="PH_SLA1"/>
</dbReference>
<evidence type="ECO:0000256" key="13">
    <source>
        <dbReference type="SAM" id="MobiDB-lite"/>
    </source>
</evidence>
<accession>A0A1X2IVZ1</accession>
<comment type="similarity">
    <text evidence="4">Belongs to the SLA1 family.</text>
</comment>
<feature type="compositionally biased region" description="Basic and acidic residues" evidence="13">
    <location>
        <begin position="543"/>
        <end position="555"/>
    </location>
</feature>
<dbReference type="GO" id="GO:0043130">
    <property type="term" value="F:ubiquitin binding"/>
    <property type="evidence" value="ECO:0007669"/>
    <property type="project" value="InterPro"/>
</dbReference>
<evidence type="ECO:0000259" key="14">
    <source>
        <dbReference type="PROSITE" id="PS50002"/>
    </source>
</evidence>
<dbReference type="GO" id="GO:0030479">
    <property type="term" value="C:actin cortical patch"/>
    <property type="evidence" value="ECO:0007669"/>
    <property type="project" value="UniProtKB-SubCell"/>
</dbReference>
<feature type="compositionally biased region" description="Polar residues" evidence="13">
    <location>
        <begin position="799"/>
        <end position="815"/>
    </location>
</feature>
<feature type="domain" description="SH3" evidence="14">
    <location>
        <begin position="2"/>
        <end position="68"/>
    </location>
</feature>
<dbReference type="Pfam" id="PF00018">
    <property type="entry name" value="SH3_1"/>
    <property type="match status" value="3"/>
</dbReference>
<feature type="domain" description="SH3" evidence="14">
    <location>
        <begin position="69"/>
        <end position="127"/>
    </location>
</feature>
<dbReference type="PROSITE" id="PS50002">
    <property type="entry name" value="SH3"/>
    <property type="match status" value="3"/>
</dbReference>
<evidence type="ECO:0000256" key="4">
    <source>
        <dbReference type="ARBA" id="ARBA00007948"/>
    </source>
</evidence>
<proteinExistence type="inferred from homology"/>
<feature type="region of interest" description="Disordered" evidence="13">
    <location>
        <begin position="728"/>
        <end position="787"/>
    </location>
</feature>
<evidence type="ECO:0000256" key="11">
    <source>
        <dbReference type="PROSITE-ProRule" id="PRU00192"/>
    </source>
</evidence>
<comment type="caution">
    <text evidence="15">The sequence shown here is derived from an EMBL/GenBank/DDBJ whole genome shotgun (WGS) entry which is preliminary data.</text>
</comment>
<feature type="region of interest" description="Disordered" evidence="13">
    <location>
        <begin position="154"/>
        <end position="177"/>
    </location>
</feature>
<dbReference type="SUPFAM" id="SSF50044">
    <property type="entry name" value="SH3-domain"/>
    <property type="match status" value="3"/>
</dbReference>
<dbReference type="CDD" id="cd11773">
    <property type="entry name" value="SH3_Sla1p_1"/>
    <property type="match status" value="1"/>
</dbReference>
<dbReference type="GO" id="GO:0010008">
    <property type="term" value="C:endosome membrane"/>
    <property type="evidence" value="ECO:0007669"/>
    <property type="project" value="UniProtKB-SubCell"/>
</dbReference>
<dbReference type="Gene3D" id="2.30.30.40">
    <property type="entry name" value="SH3 Domains"/>
    <property type="match status" value="3"/>
</dbReference>
<dbReference type="PRINTS" id="PR00452">
    <property type="entry name" value="SH3DOMAIN"/>
</dbReference>
<keyword evidence="12" id="KW-0175">Coiled coil</keyword>
<dbReference type="SMART" id="SM00326">
    <property type="entry name" value="SH3"/>
    <property type="match status" value="3"/>
</dbReference>
<feature type="region of interest" description="Disordered" evidence="13">
    <location>
        <begin position="799"/>
        <end position="884"/>
    </location>
</feature>
<gene>
    <name evidence="15" type="ORF">BCR42DRAFT_446948</name>
</gene>
<feature type="compositionally biased region" description="Basic and acidic residues" evidence="13">
    <location>
        <begin position="728"/>
        <end position="764"/>
    </location>
</feature>
<feature type="compositionally biased region" description="Polar residues" evidence="13">
    <location>
        <begin position="1178"/>
        <end position="1195"/>
    </location>
</feature>
<dbReference type="Pfam" id="PF03983">
    <property type="entry name" value="SHD1"/>
    <property type="match status" value="1"/>
</dbReference>
<feature type="compositionally biased region" description="Polar residues" evidence="13">
    <location>
        <begin position="324"/>
        <end position="334"/>
    </location>
</feature>
<feature type="compositionally biased region" description="Low complexity" evidence="13">
    <location>
        <begin position="834"/>
        <end position="846"/>
    </location>
</feature>
<dbReference type="InterPro" id="IPR035800">
    <property type="entry name" value="Sla1_SH3_1"/>
</dbReference>
<keyword evidence="9" id="KW-0009">Actin-binding</keyword>
<feature type="compositionally biased region" description="Low complexity" evidence="13">
    <location>
        <begin position="1126"/>
        <end position="1150"/>
    </location>
</feature>
<feature type="region of interest" description="Disordered" evidence="13">
    <location>
        <begin position="599"/>
        <end position="659"/>
    </location>
</feature>
<feature type="compositionally biased region" description="Low complexity" evidence="13">
    <location>
        <begin position="632"/>
        <end position="654"/>
    </location>
</feature>
<feature type="compositionally biased region" description="Polar residues" evidence="13">
    <location>
        <begin position="1098"/>
        <end position="1108"/>
    </location>
</feature>
<keyword evidence="10" id="KW-0963">Cytoplasm</keyword>
<evidence type="ECO:0000313" key="15">
    <source>
        <dbReference type="EMBL" id="ORZ23245.1"/>
    </source>
</evidence>
<feature type="compositionally biased region" description="Low complexity" evidence="13">
    <location>
        <begin position="526"/>
        <end position="539"/>
    </location>
</feature>
<name>A0A1X2IVZ1_9FUNG</name>
<feature type="region of interest" description="Disordered" evidence="13">
    <location>
        <begin position="1172"/>
        <end position="1201"/>
    </location>
</feature>
<evidence type="ECO:0000256" key="8">
    <source>
        <dbReference type="ARBA" id="ARBA00022753"/>
    </source>
</evidence>
<feature type="compositionally biased region" description="Basic and acidic residues" evidence="13">
    <location>
        <begin position="506"/>
        <end position="523"/>
    </location>
</feature>
<dbReference type="AlphaFoldDB" id="A0A1X2IVZ1"/>
<dbReference type="STRING" id="90262.A0A1X2IVZ1"/>
<evidence type="ECO:0000256" key="3">
    <source>
        <dbReference type="ARBA" id="ARBA00004413"/>
    </source>
</evidence>
<feature type="compositionally biased region" description="Low complexity" evidence="13">
    <location>
        <begin position="295"/>
        <end position="316"/>
    </location>
</feature>
<dbReference type="GO" id="GO:0042802">
    <property type="term" value="F:identical protein binding"/>
    <property type="evidence" value="ECO:0007669"/>
    <property type="project" value="InterPro"/>
</dbReference>
<evidence type="ECO:0000256" key="5">
    <source>
        <dbReference type="ARBA" id="ARBA00020357"/>
    </source>
</evidence>
<dbReference type="InterPro" id="IPR036028">
    <property type="entry name" value="SH3-like_dom_sf"/>
</dbReference>
<dbReference type="Pfam" id="PF24081">
    <property type="entry name" value="PH_SLA1"/>
    <property type="match status" value="1"/>
</dbReference>